<dbReference type="Pfam" id="PF11849">
    <property type="entry name" value="DUF3369"/>
    <property type="match status" value="1"/>
</dbReference>
<comment type="caution">
    <text evidence="4">The sequence shown here is derived from an EMBL/GenBank/DDBJ whole genome shotgun (WGS) entry which is preliminary data.</text>
</comment>
<keyword evidence="1" id="KW-0597">Phosphoprotein</keyword>
<feature type="modified residue" description="4-aspartylphosphate" evidence="1">
    <location>
        <position position="84"/>
    </location>
</feature>
<dbReference type="InterPro" id="IPR021800">
    <property type="entry name" value="DUF3369"/>
</dbReference>
<evidence type="ECO:0000259" key="3">
    <source>
        <dbReference type="PROSITE" id="PS51832"/>
    </source>
</evidence>
<dbReference type="GO" id="GO:0000160">
    <property type="term" value="P:phosphorelay signal transduction system"/>
    <property type="evidence" value="ECO:0007669"/>
    <property type="project" value="InterPro"/>
</dbReference>
<dbReference type="EMBL" id="SNXC01000009">
    <property type="protein sequence ID" value="TDO99446.1"/>
    <property type="molecule type" value="Genomic_DNA"/>
</dbReference>
<dbReference type="GO" id="GO:0008081">
    <property type="term" value="F:phosphoric diester hydrolase activity"/>
    <property type="evidence" value="ECO:0007669"/>
    <property type="project" value="UniProtKB-ARBA"/>
</dbReference>
<evidence type="ECO:0000313" key="4">
    <source>
        <dbReference type="EMBL" id="TDO99446.1"/>
    </source>
</evidence>
<dbReference type="AlphaFoldDB" id="A0A4R6MDH7"/>
<reference evidence="4 5" key="1">
    <citation type="submission" date="2019-03" db="EMBL/GenBank/DDBJ databases">
        <title>Genomic Encyclopedia of Type Strains, Phase III (KMG-III): the genomes of soil and plant-associated and newly described type strains.</title>
        <authorList>
            <person name="Whitman W."/>
        </authorList>
    </citation>
    <scope>NUCLEOTIDE SEQUENCE [LARGE SCALE GENOMIC DNA]</scope>
    <source>
        <strain evidence="4 5">CECT 7378</strain>
    </source>
</reference>
<feature type="domain" description="HD-GYP" evidence="3">
    <location>
        <begin position="320"/>
        <end position="517"/>
    </location>
</feature>
<evidence type="ECO:0000259" key="2">
    <source>
        <dbReference type="PROSITE" id="PS50110"/>
    </source>
</evidence>
<dbReference type="PANTHER" id="PTHR45228:SF9">
    <property type="entry name" value="3'3'-CGAMP-SPECIFIC PHOSPHODIESTERASE 2"/>
    <property type="match status" value="1"/>
</dbReference>
<dbReference type="OrthoDB" id="9816273at2"/>
<dbReference type="CDD" id="cd00077">
    <property type="entry name" value="HDc"/>
    <property type="match status" value="1"/>
</dbReference>
<dbReference type="Proteomes" id="UP000294656">
    <property type="component" value="Unassembled WGS sequence"/>
</dbReference>
<dbReference type="PROSITE" id="PS51832">
    <property type="entry name" value="HD_GYP"/>
    <property type="match status" value="1"/>
</dbReference>
<gene>
    <name evidence="4" type="ORF">DFP79_0428</name>
</gene>
<proteinExistence type="predicted"/>
<evidence type="ECO:0000256" key="1">
    <source>
        <dbReference type="PROSITE-ProRule" id="PRU00169"/>
    </source>
</evidence>
<dbReference type="SMART" id="SM00448">
    <property type="entry name" value="REC"/>
    <property type="match status" value="1"/>
</dbReference>
<feature type="domain" description="Response regulatory" evidence="2">
    <location>
        <begin position="29"/>
        <end position="153"/>
    </location>
</feature>
<dbReference type="Pfam" id="PF13487">
    <property type="entry name" value="HD_5"/>
    <property type="match status" value="1"/>
</dbReference>
<dbReference type="InterPro" id="IPR037522">
    <property type="entry name" value="HD_GYP_dom"/>
</dbReference>
<sequence>MKNSLFAAAHSNPKKSETNSLVSTMRPWKVLLIDDEKDVISVSKMAVKDLFFENAPIQILEANSGLEARTILNEHNDIALALVDVVMETDSAGLDLVKWIREEQKNAHIRLVLRTGQPGQAPEETVIHQYEINDYKHKTDMTASRLKTTILASLRSYRDLMAISSNQRKVEHMLESCSSVLAHSNVNAFLRKAQEEISSFLKQSQLNLGISFHAYVPYAEKSVTQFYVSNDSIQQGQSVDELAETLSQFEQNNGSPQAHQTVLERGDTYVTHQVSTDEFSHVIVHVNFPKPLTKNRSRLLPLFTTNIALAFEKICAKREVENVQEELMLMLSEAIEERSKETGAHVRRVAHICEFIGSLIGLPEKHVHMIKHAAPMHDLGKIGIPESILHKPDKLTDEEWHIMRSHPTIGYKLLSRSKHGLPRMGAMVSIAHHEKWDGSGYPNGTSGEDIPLEGRIMAIADVIDALGSNRSYKKAWSSDEISTFLDEQKGRHFDPELCHLVIQNFDEIMRIRDQFPDPKE</sequence>
<evidence type="ECO:0000313" key="5">
    <source>
        <dbReference type="Proteomes" id="UP000294656"/>
    </source>
</evidence>
<dbReference type="SUPFAM" id="SSF52172">
    <property type="entry name" value="CheY-like"/>
    <property type="match status" value="1"/>
</dbReference>
<organism evidence="4 5">
    <name type="scientific">Marinomonas balearica</name>
    <dbReference type="NCBI Taxonomy" id="491947"/>
    <lineage>
        <taxon>Bacteria</taxon>
        <taxon>Pseudomonadati</taxon>
        <taxon>Pseudomonadota</taxon>
        <taxon>Gammaproteobacteria</taxon>
        <taxon>Oceanospirillales</taxon>
        <taxon>Oceanospirillaceae</taxon>
        <taxon>Marinomonas</taxon>
    </lineage>
</organism>
<dbReference type="SUPFAM" id="SSF109604">
    <property type="entry name" value="HD-domain/PDEase-like"/>
    <property type="match status" value="1"/>
</dbReference>
<dbReference type="PROSITE" id="PS50110">
    <property type="entry name" value="RESPONSE_REGULATORY"/>
    <property type="match status" value="1"/>
</dbReference>
<accession>A0A4R6MDH7</accession>
<dbReference type="Gene3D" id="1.10.3210.10">
    <property type="entry name" value="Hypothetical protein af1432"/>
    <property type="match status" value="1"/>
</dbReference>
<dbReference type="PANTHER" id="PTHR45228">
    <property type="entry name" value="CYCLIC DI-GMP PHOSPHODIESTERASE TM_0186-RELATED"/>
    <property type="match status" value="1"/>
</dbReference>
<dbReference type="Gene3D" id="3.40.50.2300">
    <property type="match status" value="1"/>
</dbReference>
<dbReference type="InterPro" id="IPR052020">
    <property type="entry name" value="Cyclic_di-GMP/3'3'-cGAMP_PDE"/>
</dbReference>
<dbReference type="InterPro" id="IPR001789">
    <property type="entry name" value="Sig_transdc_resp-reg_receiver"/>
</dbReference>
<dbReference type="SMART" id="SM00471">
    <property type="entry name" value="HDc"/>
    <property type="match status" value="1"/>
</dbReference>
<dbReference type="InterPro" id="IPR003607">
    <property type="entry name" value="HD/PDEase_dom"/>
</dbReference>
<dbReference type="InterPro" id="IPR011006">
    <property type="entry name" value="CheY-like_superfamily"/>
</dbReference>
<dbReference type="RefSeq" id="WP_133502305.1">
    <property type="nucleotide sequence ID" value="NZ_SNXC01000009.1"/>
</dbReference>
<protein>
    <submittedName>
        <fullName evidence="4">Response regulator receiver domain-containing protein</fullName>
    </submittedName>
</protein>
<keyword evidence="5" id="KW-1185">Reference proteome</keyword>
<name>A0A4R6MDH7_9GAMM</name>